<keyword evidence="3 7" id="KW-0547">Nucleotide-binding</keyword>
<dbReference type="EMBL" id="KK103969">
    <property type="protein sequence ID" value="KIY94648.1"/>
    <property type="molecule type" value="Genomic_DNA"/>
</dbReference>
<organism evidence="11 12">
    <name type="scientific">Monoraphidium neglectum</name>
    <dbReference type="NCBI Taxonomy" id="145388"/>
    <lineage>
        <taxon>Eukaryota</taxon>
        <taxon>Viridiplantae</taxon>
        <taxon>Chlorophyta</taxon>
        <taxon>core chlorophytes</taxon>
        <taxon>Chlorophyceae</taxon>
        <taxon>CS clade</taxon>
        <taxon>Sphaeropleales</taxon>
        <taxon>Selenastraceae</taxon>
        <taxon>Monoraphidium</taxon>
    </lineage>
</organism>
<protein>
    <recommendedName>
        <fullName evidence="10">Protein kinase domain-containing protein</fullName>
    </recommendedName>
</protein>
<dbReference type="OrthoDB" id="541276at2759"/>
<keyword evidence="4" id="KW-0418">Kinase</keyword>
<reference evidence="11 12" key="1">
    <citation type="journal article" date="2013" name="BMC Genomics">
        <title>Reconstruction of the lipid metabolism for the microalga Monoraphidium neglectum from its genome sequence reveals characteristics suitable for biofuel production.</title>
        <authorList>
            <person name="Bogen C."/>
            <person name="Al-Dilaimi A."/>
            <person name="Albersmeier A."/>
            <person name="Wichmann J."/>
            <person name="Grundmann M."/>
            <person name="Rupp O."/>
            <person name="Lauersen K.J."/>
            <person name="Blifernez-Klassen O."/>
            <person name="Kalinowski J."/>
            <person name="Goesmann A."/>
            <person name="Mussgnug J.H."/>
            <person name="Kruse O."/>
        </authorList>
    </citation>
    <scope>NUCLEOTIDE SEQUENCE [LARGE SCALE GENOMIC DNA]</scope>
    <source>
        <strain evidence="11 12">SAG 48.87</strain>
    </source>
</reference>
<proteinExistence type="predicted"/>
<feature type="domain" description="Protein kinase" evidence="10">
    <location>
        <begin position="1"/>
        <end position="295"/>
    </location>
</feature>
<evidence type="ECO:0000256" key="1">
    <source>
        <dbReference type="ARBA" id="ARBA00022527"/>
    </source>
</evidence>
<feature type="binding site" evidence="7">
    <location>
        <position position="17"/>
    </location>
    <ligand>
        <name>ATP</name>
        <dbReference type="ChEBI" id="CHEBI:30616"/>
    </ligand>
</feature>
<evidence type="ECO:0000256" key="3">
    <source>
        <dbReference type="ARBA" id="ARBA00022741"/>
    </source>
</evidence>
<feature type="compositionally biased region" description="Low complexity" evidence="9">
    <location>
        <begin position="139"/>
        <end position="159"/>
    </location>
</feature>
<keyword evidence="5 7" id="KW-0067">ATP-binding</keyword>
<evidence type="ECO:0000313" key="11">
    <source>
        <dbReference type="EMBL" id="KIY94648.1"/>
    </source>
</evidence>
<dbReference type="Pfam" id="PF00069">
    <property type="entry name" value="Pkinase"/>
    <property type="match status" value="1"/>
</dbReference>
<dbReference type="PANTHER" id="PTHR24350">
    <property type="entry name" value="SERINE/THREONINE-PROTEIN KINASE IAL-RELATED"/>
    <property type="match status" value="1"/>
</dbReference>
<feature type="region of interest" description="Disordered" evidence="9">
    <location>
        <begin position="332"/>
        <end position="413"/>
    </location>
</feature>
<dbReference type="PROSITE" id="PS50011">
    <property type="entry name" value="PROTEIN_KINASE_DOM"/>
    <property type="match status" value="1"/>
</dbReference>
<evidence type="ECO:0000256" key="5">
    <source>
        <dbReference type="ARBA" id="ARBA00022840"/>
    </source>
</evidence>
<dbReference type="GO" id="GO:0004674">
    <property type="term" value="F:protein serine/threonine kinase activity"/>
    <property type="evidence" value="ECO:0007669"/>
    <property type="project" value="UniProtKB-KW"/>
</dbReference>
<dbReference type="GO" id="GO:0005524">
    <property type="term" value="F:ATP binding"/>
    <property type="evidence" value="ECO:0007669"/>
    <property type="project" value="UniProtKB-KW"/>
</dbReference>
<evidence type="ECO:0000256" key="4">
    <source>
        <dbReference type="ARBA" id="ARBA00022777"/>
    </source>
</evidence>
<feature type="region of interest" description="Disordered" evidence="9">
    <location>
        <begin position="132"/>
        <end position="163"/>
    </location>
</feature>
<feature type="compositionally biased region" description="Low complexity" evidence="9">
    <location>
        <begin position="332"/>
        <end position="356"/>
    </location>
</feature>
<dbReference type="Gene3D" id="1.10.510.10">
    <property type="entry name" value="Transferase(Phosphotransferase) domain 1"/>
    <property type="match status" value="1"/>
</dbReference>
<evidence type="ECO:0000256" key="9">
    <source>
        <dbReference type="SAM" id="MobiDB-lite"/>
    </source>
</evidence>
<dbReference type="GeneID" id="25730764"/>
<evidence type="ECO:0000256" key="2">
    <source>
        <dbReference type="ARBA" id="ARBA00022679"/>
    </source>
</evidence>
<evidence type="ECO:0000256" key="7">
    <source>
        <dbReference type="PIRSR" id="PIRSR630616-2"/>
    </source>
</evidence>
<gene>
    <name evidence="11" type="ORF">MNEG_13314</name>
</gene>
<feature type="binding site" evidence="7">
    <location>
        <position position="125"/>
    </location>
    <ligand>
        <name>ATP</name>
        <dbReference type="ChEBI" id="CHEBI:30616"/>
    </ligand>
</feature>
<dbReference type="InterPro" id="IPR030616">
    <property type="entry name" value="Aur-like"/>
</dbReference>
<name>A0A0D2KFK4_9CHLO</name>
<dbReference type="InterPro" id="IPR000719">
    <property type="entry name" value="Prot_kinase_dom"/>
</dbReference>
<dbReference type="SUPFAM" id="SSF56112">
    <property type="entry name" value="Protein kinase-like (PK-like)"/>
    <property type="match status" value="1"/>
</dbReference>
<evidence type="ECO:0000256" key="8">
    <source>
        <dbReference type="PIRSR" id="PIRSR630616-3"/>
    </source>
</evidence>
<dbReference type="AlphaFoldDB" id="A0A0D2KFK4"/>
<dbReference type="InterPro" id="IPR011009">
    <property type="entry name" value="Kinase-like_dom_sf"/>
</dbReference>
<dbReference type="STRING" id="145388.A0A0D2KFK4"/>
<feature type="active site" description="Proton acceptor" evidence="6">
    <location>
        <position position="108"/>
    </location>
</feature>
<feature type="cross-link" description="Glycyl lysine isopeptide (Lys-Gly) (interchain with G-Cter in SUMO2)" evidence="8">
    <location>
        <position position="110"/>
    </location>
</feature>
<dbReference type="Gene3D" id="3.30.200.20">
    <property type="entry name" value="Phosphorylase Kinase, domain 1"/>
    <property type="match status" value="1"/>
</dbReference>
<dbReference type="RefSeq" id="XP_013893668.1">
    <property type="nucleotide sequence ID" value="XM_014038214.1"/>
</dbReference>
<sequence>MVYRARDREGQRAVVLKSYDPRRSAALQRELRLLRAAGDHPGVIHLERAISAAGATHLVLEACGGGTLIEAVANSGGRLPEQLAARRVAAPLLRVLAHLHARGVVHRDLKPEHILLTSDGLRVADFSAAAMLPHHHHQQQQQQQQEQQQQQGQQQQAQQRCERLNHRPAAVAVEYAAPELLSKPLEHEVFHLVLARGMDEDELPVYDEKVDVWSVGALLFEALTGFQPFLADGAAEMAATVAARLADRDPETGLPAFLSRQPALSADAKDFIARCLEARPEARPSAAELLAHPWLERRASLAGDGRAVSVTAAAAAASSCAAPAWQLEQPAGARAAAPPMPPHSSASSIAAGAPADGARKGAGAGGAGEEPRGAGLGLHRSSSAGDAAAGPHLSMRSRTGRMEGSRPGTRAAAAAALAATALSGGGA</sequence>
<evidence type="ECO:0000259" key="10">
    <source>
        <dbReference type="PROSITE" id="PS50011"/>
    </source>
</evidence>
<keyword evidence="1" id="KW-0723">Serine/threonine-protein kinase</keyword>
<keyword evidence="2" id="KW-0808">Transferase</keyword>
<evidence type="ECO:0000256" key="6">
    <source>
        <dbReference type="PIRSR" id="PIRSR630616-1"/>
    </source>
</evidence>
<accession>A0A0D2KFK4</accession>
<dbReference type="KEGG" id="mng:MNEG_13314"/>
<keyword evidence="12" id="KW-1185">Reference proteome</keyword>
<evidence type="ECO:0000313" key="12">
    <source>
        <dbReference type="Proteomes" id="UP000054498"/>
    </source>
</evidence>
<dbReference type="Proteomes" id="UP000054498">
    <property type="component" value="Unassembled WGS sequence"/>
</dbReference>